<evidence type="ECO:0000256" key="1">
    <source>
        <dbReference type="SAM" id="SignalP"/>
    </source>
</evidence>
<gene>
    <name evidence="2" type="ORF">NTJ_03253</name>
</gene>
<reference evidence="2 3" key="1">
    <citation type="submission" date="2023-09" db="EMBL/GenBank/DDBJ databases">
        <title>Nesidiocoris tenuis whole genome shotgun sequence.</title>
        <authorList>
            <person name="Shibata T."/>
            <person name="Shimoda M."/>
            <person name="Kobayashi T."/>
            <person name="Uehara T."/>
        </authorList>
    </citation>
    <scope>NUCLEOTIDE SEQUENCE [LARGE SCALE GENOMIC DNA]</scope>
    <source>
        <strain evidence="2 3">Japan</strain>
    </source>
</reference>
<keyword evidence="3" id="KW-1185">Reference proteome</keyword>
<dbReference type="PANTHER" id="PTHR33964:SF1">
    <property type="entry name" value="RE45066P"/>
    <property type="match status" value="1"/>
</dbReference>
<evidence type="ECO:0008006" key="4">
    <source>
        <dbReference type="Google" id="ProtNLM"/>
    </source>
</evidence>
<accession>A0ABN7ADU7</accession>
<dbReference type="EMBL" id="AP028910">
    <property type="protein sequence ID" value="BES90445.1"/>
    <property type="molecule type" value="Genomic_DNA"/>
</dbReference>
<evidence type="ECO:0000313" key="3">
    <source>
        <dbReference type="Proteomes" id="UP001307889"/>
    </source>
</evidence>
<feature type="signal peptide" evidence="1">
    <location>
        <begin position="1"/>
        <end position="21"/>
    </location>
</feature>
<dbReference type="PANTHER" id="PTHR33964">
    <property type="entry name" value="RE45066P-RELATED"/>
    <property type="match status" value="1"/>
</dbReference>
<proteinExistence type="predicted"/>
<protein>
    <recommendedName>
        <fullName evidence="4">DUF19 domain-containing protein</fullName>
    </recommendedName>
</protein>
<sequence length="236" mass="26895">MWNVLTIFSFAALVFSGGVCANDDGENPHPVNCTVNAIYSCTYPHEMGKFHAVSTRAELESLCLNLHDYLRCVDDYTRKCLIGEERARFNRMFSGTSMIIHEICTHGPYQTEFLKHAVCMKNLNDEFDECGHVYYKKIENIENRMDRNVFICCSLREYLTCMNQLVRAKCGPVTANFSRGFNERVFHTILTTQCHSITEEVCLASSWARAVQPPSWITLLLSSFFLSSLLTLVPSS</sequence>
<name>A0ABN7ADU7_9HEMI</name>
<dbReference type="Proteomes" id="UP001307889">
    <property type="component" value="Chromosome 2"/>
</dbReference>
<evidence type="ECO:0000313" key="2">
    <source>
        <dbReference type="EMBL" id="BES90445.1"/>
    </source>
</evidence>
<organism evidence="2 3">
    <name type="scientific">Nesidiocoris tenuis</name>
    <dbReference type="NCBI Taxonomy" id="355587"/>
    <lineage>
        <taxon>Eukaryota</taxon>
        <taxon>Metazoa</taxon>
        <taxon>Ecdysozoa</taxon>
        <taxon>Arthropoda</taxon>
        <taxon>Hexapoda</taxon>
        <taxon>Insecta</taxon>
        <taxon>Pterygota</taxon>
        <taxon>Neoptera</taxon>
        <taxon>Paraneoptera</taxon>
        <taxon>Hemiptera</taxon>
        <taxon>Heteroptera</taxon>
        <taxon>Panheteroptera</taxon>
        <taxon>Cimicomorpha</taxon>
        <taxon>Miridae</taxon>
        <taxon>Dicyphina</taxon>
        <taxon>Nesidiocoris</taxon>
    </lineage>
</organism>
<feature type="chain" id="PRO_5045783539" description="DUF19 domain-containing protein" evidence="1">
    <location>
        <begin position="22"/>
        <end position="236"/>
    </location>
</feature>
<keyword evidence="1" id="KW-0732">Signal</keyword>